<protein>
    <submittedName>
        <fullName evidence="1">Uncharacterized protein</fullName>
    </submittedName>
</protein>
<reference evidence="1 2" key="1">
    <citation type="submission" date="2024-04" db="EMBL/GenBank/DDBJ databases">
        <authorList>
            <consortium name="Genoscope - CEA"/>
            <person name="William W."/>
        </authorList>
    </citation>
    <scope>NUCLEOTIDE SEQUENCE [LARGE SCALE GENOMIC DNA]</scope>
</reference>
<sequence>MATKTSMTSWAGHDPLQKFGNTDHWTKMKLRAEKQRGLQSAIGQRSGDNINTESQADLFGISPDLLCNTGRSQTFISSKPKKNALENCYHKKAKEGFRYWDIYRPKPTKFGKYGIGSYKMVLGLGAAPRT</sequence>
<keyword evidence="2" id="KW-1185">Reference proteome</keyword>
<dbReference type="Proteomes" id="UP001497497">
    <property type="component" value="Unassembled WGS sequence"/>
</dbReference>
<organism evidence="1 2">
    <name type="scientific">Lymnaea stagnalis</name>
    <name type="common">Great pond snail</name>
    <name type="synonym">Helix stagnalis</name>
    <dbReference type="NCBI Taxonomy" id="6523"/>
    <lineage>
        <taxon>Eukaryota</taxon>
        <taxon>Metazoa</taxon>
        <taxon>Spiralia</taxon>
        <taxon>Lophotrochozoa</taxon>
        <taxon>Mollusca</taxon>
        <taxon>Gastropoda</taxon>
        <taxon>Heterobranchia</taxon>
        <taxon>Euthyneura</taxon>
        <taxon>Panpulmonata</taxon>
        <taxon>Hygrophila</taxon>
        <taxon>Lymnaeoidea</taxon>
        <taxon>Lymnaeidae</taxon>
        <taxon>Lymnaea</taxon>
    </lineage>
</organism>
<evidence type="ECO:0000313" key="1">
    <source>
        <dbReference type="EMBL" id="CAL1537502.1"/>
    </source>
</evidence>
<dbReference type="AlphaFoldDB" id="A0AAV2HTV9"/>
<dbReference type="EMBL" id="CAXITT010000264">
    <property type="protein sequence ID" value="CAL1537502.1"/>
    <property type="molecule type" value="Genomic_DNA"/>
</dbReference>
<comment type="caution">
    <text evidence="1">The sequence shown here is derived from an EMBL/GenBank/DDBJ whole genome shotgun (WGS) entry which is preliminary data.</text>
</comment>
<accession>A0AAV2HTV9</accession>
<proteinExistence type="predicted"/>
<name>A0AAV2HTV9_LYMST</name>
<gene>
    <name evidence="1" type="ORF">GSLYS_00011415001</name>
</gene>
<evidence type="ECO:0000313" key="2">
    <source>
        <dbReference type="Proteomes" id="UP001497497"/>
    </source>
</evidence>